<dbReference type="PROSITE" id="PS50297">
    <property type="entry name" value="ANK_REP_REGION"/>
    <property type="match status" value="2"/>
</dbReference>
<accession>A0A8T0G7C3</accession>
<sequence length="433" mass="48122">MNTVSPSAILQFAAKGNHEQFKEHMERHLLDIREPEIYAEQGSREVLVHVYYGRTPLHLAAMHGHLEIIKLILCSPRISVQIVNARDHFGYTPLHLAVRSIAVRSDCQSAVQAVRLLTNSGWLLPDRLIAATCNGSDCELEHQCGLQYGSCKDEDDFEYEGYTPLHVAVFAGKIQIVQLLLRRIGNIATGLDPVSIHAITWRGKTPLDIAYEKQWTHIVELIESSDLAWMQSERERNANSVNAILVGAALVVAVTFNCWQQPPLGIPDSAANVYSHAEAEDRTKLTAMFFMSVSPAFTFSVAALVVGTLAIMPSKGADLKKEVKHLRSAVRKASSFLIIAILFLIVGFHLGGALVYEVVAFAELGWFSVAANHIVHNIPFLCLVYIFWLVFKMKRVYGWIIRSLVLVIGTIATTIHVLEYVGHLRVLLLGTTP</sequence>
<dbReference type="Pfam" id="PF12796">
    <property type="entry name" value="Ank_2"/>
    <property type="match status" value="1"/>
</dbReference>
<name>A0A8T0G7C3_CERPU</name>
<evidence type="ECO:0000313" key="11">
    <source>
        <dbReference type="Proteomes" id="UP000822688"/>
    </source>
</evidence>
<dbReference type="Gene3D" id="1.25.40.20">
    <property type="entry name" value="Ankyrin repeat-containing domain"/>
    <property type="match status" value="2"/>
</dbReference>
<keyword evidence="3" id="KW-0677">Repeat</keyword>
<organism evidence="10 11">
    <name type="scientific">Ceratodon purpureus</name>
    <name type="common">Fire moss</name>
    <name type="synonym">Dicranum purpureum</name>
    <dbReference type="NCBI Taxonomy" id="3225"/>
    <lineage>
        <taxon>Eukaryota</taxon>
        <taxon>Viridiplantae</taxon>
        <taxon>Streptophyta</taxon>
        <taxon>Embryophyta</taxon>
        <taxon>Bryophyta</taxon>
        <taxon>Bryophytina</taxon>
        <taxon>Bryopsida</taxon>
        <taxon>Dicranidae</taxon>
        <taxon>Pseudoditrichales</taxon>
        <taxon>Ditrichaceae</taxon>
        <taxon>Ceratodon</taxon>
    </lineage>
</organism>
<evidence type="ECO:0000256" key="5">
    <source>
        <dbReference type="ARBA" id="ARBA00023043"/>
    </source>
</evidence>
<keyword evidence="11" id="KW-1185">Reference proteome</keyword>
<dbReference type="InterPro" id="IPR002110">
    <property type="entry name" value="Ankyrin_rpt"/>
</dbReference>
<evidence type="ECO:0000256" key="2">
    <source>
        <dbReference type="ARBA" id="ARBA00022692"/>
    </source>
</evidence>
<feature type="repeat" description="ANK" evidence="7">
    <location>
        <begin position="160"/>
        <end position="183"/>
    </location>
</feature>
<keyword evidence="5 7" id="KW-0040">ANK repeat</keyword>
<evidence type="ECO:0000256" key="4">
    <source>
        <dbReference type="ARBA" id="ARBA00022989"/>
    </source>
</evidence>
<evidence type="ECO:0000256" key="3">
    <source>
        <dbReference type="ARBA" id="ARBA00022737"/>
    </source>
</evidence>
<feature type="repeat" description="ANK" evidence="7">
    <location>
        <begin position="52"/>
        <end position="73"/>
    </location>
</feature>
<dbReference type="EMBL" id="CM026433">
    <property type="protein sequence ID" value="KAG0554377.1"/>
    <property type="molecule type" value="Genomic_DNA"/>
</dbReference>
<dbReference type="InterPro" id="IPR026961">
    <property type="entry name" value="PGG_dom"/>
</dbReference>
<evidence type="ECO:0000256" key="1">
    <source>
        <dbReference type="ARBA" id="ARBA00004141"/>
    </source>
</evidence>
<proteinExistence type="predicted"/>
<evidence type="ECO:0000256" key="7">
    <source>
        <dbReference type="PROSITE-ProRule" id="PRU00023"/>
    </source>
</evidence>
<feature type="domain" description="PGG" evidence="9">
    <location>
        <begin position="236"/>
        <end position="351"/>
    </location>
</feature>
<evidence type="ECO:0000256" key="8">
    <source>
        <dbReference type="SAM" id="Phobius"/>
    </source>
</evidence>
<gene>
    <name evidence="10" type="ORF">KC19_12G086600</name>
</gene>
<reference evidence="10" key="1">
    <citation type="submission" date="2020-06" db="EMBL/GenBank/DDBJ databases">
        <title>WGS assembly of Ceratodon purpureus strain R40.</title>
        <authorList>
            <person name="Carey S.B."/>
            <person name="Jenkins J."/>
            <person name="Shu S."/>
            <person name="Lovell J.T."/>
            <person name="Sreedasyam A."/>
            <person name="Maumus F."/>
            <person name="Tiley G.P."/>
            <person name="Fernandez-Pozo N."/>
            <person name="Barry K."/>
            <person name="Chen C."/>
            <person name="Wang M."/>
            <person name="Lipzen A."/>
            <person name="Daum C."/>
            <person name="Saski C.A."/>
            <person name="Payton A.C."/>
            <person name="Mcbreen J.C."/>
            <person name="Conrad R.E."/>
            <person name="Kollar L.M."/>
            <person name="Olsson S."/>
            <person name="Huttunen S."/>
            <person name="Landis J.B."/>
            <person name="Wickett N.J."/>
            <person name="Johnson M.G."/>
            <person name="Rensing S.A."/>
            <person name="Grimwood J."/>
            <person name="Schmutz J."/>
            <person name="Mcdaniel S.F."/>
        </authorList>
    </citation>
    <scope>NUCLEOTIDE SEQUENCE</scope>
    <source>
        <strain evidence="10">R40</strain>
    </source>
</reference>
<dbReference type="PANTHER" id="PTHR24186">
    <property type="entry name" value="PROTEIN PHOSPHATASE 1 REGULATORY SUBUNIT"/>
    <property type="match status" value="1"/>
</dbReference>
<comment type="caution">
    <text evidence="10">The sequence shown here is derived from an EMBL/GenBank/DDBJ whole genome shotgun (WGS) entry which is preliminary data.</text>
</comment>
<dbReference type="InterPro" id="IPR036770">
    <property type="entry name" value="Ankyrin_rpt-contain_sf"/>
</dbReference>
<dbReference type="PRINTS" id="PR01415">
    <property type="entry name" value="ANKYRIN"/>
</dbReference>
<feature type="transmembrane region" description="Helical" evidence="8">
    <location>
        <begin position="374"/>
        <end position="391"/>
    </location>
</feature>
<evidence type="ECO:0000313" key="10">
    <source>
        <dbReference type="EMBL" id="KAG0554377.1"/>
    </source>
</evidence>
<feature type="transmembrane region" description="Helical" evidence="8">
    <location>
        <begin position="333"/>
        <end position="354"/>
    </location>
</feature>
<evidence type="ECO:0000259" key="9">
    <source>
        <dbReference type="Pfam" id="PF13962"/>
    </source>
</evidence>
<dbReference type="SMART" id="SM00248">
    <property type="entry name" value="ANK"/>
    <property type="match status" value="3"/>
</dbReference>
<dbReference type="SUPFAM" id="SSF48403">
    <property type="entry name" value="Ankyrin repeat"/>
    <property type="match status" value="1"/>
</dbReference>
<comment type="subcellular location">
    <subcellularLocation>
        <location evidence="1">Membrane</location>
        <topology evidence="1">Multi-pass membrane protein</topology>
    </subcellularLocation>
</comment>
<feature type="transmembrane region" description="Helical" evidence="8">
    <location>
        <begin position="403"/>
        <end position="423"/>
    </location>
</feature>
<dbReference type="PROSITE" id="PS50088">
    <property type="entry name" value="ANK_REPEAT"/>
    <property type="match status" value="2"/>
</dbReference>
<dbReference type="Pfam" id="PF13962">
    <property type="entry name" value="PGG"/>
    <property type="match status" value="1"/>
</dbReference>
<dbReference type="Pfam" id="PF00023">
    <property type="entry name" value="Ank"/>
    <property type="match status" value="1"/>
</dbReference>
<dbReference type="GO" id="GO:0005886">
    <property type="term" value="C:plasma membrane"/>
    <property type="evidence" value="ECO:0007669"/>
    <property type="project" value="TreeGrafter"/>
</dbReference>
<keyword evidence="4 8" id="KW-1133">Transmembrane helix</keyword>
<protein>
    <recommendedName>
        <fullName evidence="9">PGG domain-containing protein</fullName>
    </recommendedName>
</protein>
<keyword evidence="6 8" id="KW-0472">Membrane</keyword>
<dbReference type="Proteomes" id="UP000822688">
    <property type="component" value="Chromosome 12"/>
</dbReference>
<evidence type="ECO:0000256" key="6">
    <source>
        <dbReference type="ARBA" id="ARBA00023136"/>
    </source>
</evidence>
<dbReference type="PANTHER" id="PTHR24186:SF38">
    <property type="entry name" value="ANKYRIN REPEAT FAMILY PROTEIN"/>
    <property type="match status" value="1"/>
</dbReference>
<keyword evidence="2 8" id="KW-0812">Transmembrane</keyword>
<dbReference type="AlphaFoldDB" id="A0A8T0G7C3"/>
<feature type="transmembrane region" description="Helical" evidence="8">
    <location>
        <begin position="289"/>
        <end position="312"/>
    </location>
</feature>